<protein>
    <submittedName>
        <fullName evidence="1">HD domain-containing protein</fullName>
    </submittedName>
</protein>
<organism evidence="1 2">
    <name type="scientific">Sulfurospirillum diekertiae</name>
    <dbReference type="NCBI Taxonomy" id="1854492"/>
    <lineage>
        <taxon>Bacteria</taxon>
        <taxon>Pseudomonadati</taxon>
        <taxon>Campylobacterota</taxon>
        <taxon>Epsilonproteobacteria</taxon>
        <taxon>Campylobacterales</taxon>
        <taxon>Sulfurospirillaceae</taxon>
        <taxon>Sulfurospirillum</taxon>
    </lineage>
</organism>
<dbReference type="Pfam" id="PF01966">
    <property type="entry name" value="HD"/>
    <property type="match status" value="1"/>
</dbReference>
<dbReference type="AlphaFoldDB" id="A0A6G9VUH0"/>
<dbReference type="GO" id="GO:0004115">
    <property type="term" value="F:3',5'-cyclic-AMP phosphodiesterase activity"/>
    <property type="evidence" value="ECO:0007669"/>
    <property type="project" value="InterPro"/>
</dbReference>
<dbReference type="Pfam" id="PF02112">
    <property type="entry name" value="PDEase_II"/>
    <property type="match status" value="1"/>
</dbReference>
<dbReference type="RefSeq" id="WP_167749871.1">
    <property type="nucleotide sequence ID" value="NZ_CP039734.2"/>
</dbReference>
<sequence>MSLIHILGANGSRSKQSFTTCIQVTPNTIIDAGNIMYALGTEALHVNRIFFSHAHLDHIIDSAFLIDNFFTQRKETLYLYGLPQTIKAIKKHLFNDMVWPDFSKINLTHCECPAITYIEIEPYKRYFIEENITLTPIPANHAVPCCGYIIEQQGSSILFSGDTFHNEALWNILNENLSIKALIIDVSFPNQLSHVAAESKHLTPHFLQEGLIKLLKRDDLHLYINHLKPFYADLIVKELEDMGIAKKSILCDGEKIDIATGLLHQMMSSHTNDERVQKLTQIGTALSANESLENLLEMIVTEAKNLTNADGGTLYLLEKNELRFKVIQTDSLKIKMGGTSGKITWAPLPLYLEDGTPNKAMVAATCVLEDRLVNIPDVYEAVGFSFEGTKKFDQGTGYRSKSMLVIPLKNHEYEIIGVLQLLNKQNDYKQEVIPFNNEDEKITLSLASQAAIAITNTSLIQGLENLLEGFLKSIIFTISKKSPYTAGHIKRMVKLSVMLAEAINRDTITYAHKHFNTEEIKQINFAALMHDIGKLASPEHILNKSTKLEALCDRIVLIESRIQTIEKALHVKLLEDKIALLEGKQIGDVTTLEKTYEQQIKTLREIFLLLQSSNNGEQFLSDEKAANIKAIAEHPWHIGNEIYTILTPDEAHHLSIQKGTLTSEEREIINNHAKLSIDILNRLPFPKKYQQIPQISGNHHEKLNGKGYPQGLKGDEISFEARILAIADIFEALTASDRPYKAGMPLSTVMKILYTMAQAGELDKELVKFLYTSNIYLEYAKAFLPERCIDEITVDFNML</sequence>
<dbReference type="GO" id="GO:0006198">
    <property type="term" value="P:cAMP catabolic process"/>
    <property type="evidence" value="ECO:0007669"/>
    <property type="project" value="InterPro"/>
</dbReference>
<dbReference type="InterPro" id="IPR003607">
    <property type="entry name" value="HD/PDEase_dom"/>
</dbReference>
<evidence type="ECO:0000313" key="2">
    <source>
        <dbReference type="Proteomes" id="UP000502831"/>
    </source>
</evidence>
<dbReference type="Gene3D" id="3.60.15.10">
    <property type="entry name" value="Ribonuclease Z/Hydroxyacylglutathione hydrolase-like"/>
    <property type="match status" value="1"/>
</dbReference>
<dbReference type="PRINTS" id="PR00388">
    <property type="entry name" value="PDIESTERASE2"/>
</dbReference>
<dbReference type="Gene3D" id="3.30.450.40">
    <property type="match status" value="1"/>
</dbReference>
<dbReference type="InterPro" id="IPR003018">
    <property type="entry name" value="GAF"/>
</dbReference>
<name>A0A6G9VUH0_9BACT</name>
<dbReference type="SMART" id="SM00065">
    <property type="entry name" value="GAF"/>
    <property type="match status" value="1"/>
</dbReference>
<dbReference type="Pfam" id="PF13487">
    <property type="entry name" value="HD_5"/>
    <property type="match status" value="1"/>
</dbReference>
<dbReference type="InterPro" id="IPR036866">
    <property type="entry name" value="RibonucZ/Hydroxyglut_hydro"/>
</dbReference>
<dbReference type="InterPro" id="IPR037522">
    <property type="entry name" value="HD_GYP_dom"/>
</dbReference>
<accession>A0A6G9VUH0</accession>
<dbReference type="Pfam" id="PF01590">
    <property type="entry name" value="GAF"/>
    <property type="match status" value="1"/>
</dbReference>
<dbReference type="InterPro" id="IPR006674">
    <property type="entry name" value="HD_domain"/>
</dbReference>
<reference evidence="1 2" key="1">
    <citation type="journal article" date="2017" name="Environ. Sci. Technol.">
        <title>Organohalide Respiration with Chlorinated Ethenes under Low pH Conditions.</title>
        <authorList>
            <person name="Yang Y."/>
            <person name="Capiro N.L."/>
            <person name="Marcet T.F."/>
            <person name="Yan J."/>
            <person name="Pennell K.D."/>
            <person name="Loffler F.E."/>
        </authorList>
    </citation>
    <scope>NUCLEOTIDE SEQUENCE [LARGE SCALE GENOMIC DNA]</scope>
    <source>
        <strain evidence="1 2">ACSDCE</strain>
    </source>
</reference>
<dbReference type="InterPro" id="IPR029016">
    <property type="entry name" value="GAF-like_dom_sf"/>
</dbReference>
<gene>
    <name evidence="1" type="ORF">FA584_07240</name>
</gene>
<dbReference type="Gene3D" id="1.10.3210.10">
    <property type="entry name" value="Hypothetical protein af1432"/>
    <property type="match status" value="2"/>
</dbReference>
<dbReference type="CDD" id="cd07735">
    <property type="entry name" value="class_II_PDE_MBL-fold"/>
    <property type="match status" value="1"/>
</dbReference>
<proteinExistence type="predicted"/>
<dbReference type="PANTHER" id="PTHR43155">
    <property type="entry name" value="CYCLIC DI-GMP PHOSPHODIESTERASE PA4108-RELATED"/>
    <property type="match status" value="1"/>
</dbReference>
<dbReference type="InterPro" id="IPR000396">
    <property type="entry name" value="Pdiesterase2"/>
</dbReference>
<evidence type="ECO:0000313" key="1">
    <source>
        <dbReference type="EMBL" id="QIR76011.1"/>
    </source>
</evidence>
<dbReference type="EMBL" id="CP039734">
    <property type="protein sequence ID" value="QIR76011.1"/>
    <property type="molecule type" value="Genomic_DNA"/>
</dbReference>
<dbReference type="PROSITE" id="PS51832">
    <property type="entry name" value="HD_GYP"/>
    <property type="match status" value="1"/>
</dbReference>
<dbReference type="SUPFAM" id="SSF109604">
    <property type="entry name" value="HD-domain/PDEase-like"/>
    <property type="match status" value="2"/>
</dbReference>
<dbReference type="SUPFAM" id="SSF55781">
    <property type="entry name" value="GAF domain-like"/>
    <property type="match status" value="1"/>
</dbReference>
<dbReference type="PANTHER" id="PTHR43155:SF2">
    <property type="entry name" value="CYCLIC DI-GMP PHOSPHODIESTERASE PA4108"/>
    <property type="match status" value="1"/>
</dbReference>
<dbReference type="SMART" id="SM00471">
    <property type="entry name" value="HDc"/>
    <property type="match status" value="1"/>
</dbReference>
<dbReference type="CDD" id="cd00077">
    <property type="entry name" value="HDc"/>
    <property type="match status" value="1"/>
</dbReference>
<dbReference type="SUPFAM" id="SSF56281">
    <property type="entry name" value="Metallo-hydrolase/oxidoreductase"/>
    <property type="match status" value="1"/>
</dbReference>
<dbReference type="Proteomes" id="UP000502831">
    <property type="component" value="Chromosome"/>
</dbReference>